<evidence type="ECO:0000313" key="2">
    <source>
        <dbReference type="Proteomes" id="UP000000758"/>
    </source>
</evidence>
<dbReference type="PATRIC" id="fig|414004.10.peg.358"/>
<sequence>MTPGWGEFMQDAKITEADIASGKALELADKYVQNWKNHYFNEQHSEFFSVKYGGHADIRPIDDAGFKWVEGAMKEVGL</sequence>
<evidence type="ECO:0000313" key="1">
    <source>
        <dbReference type="EMBL" id="ABK77033.1"/>
    </source>
</evidence>
<accession>A0RUL6</accession>
<dbReference type="STRING" id="414004.CENSYa_0397"/>
<protein>
    <submittedName>
        <fullName evidence="1">Uncharacterized protein</fullName>
    </submittedName>
</protein>
<keyword evidence="2" id="KW-1185">Reference proteome</keyword>
<dbReference type="EMBL" id="DP000238">
    <property type="protein sequence ID" value="ABK77033.1"/>
    <property type="molecule type" value="Genomic_DNA"/>
</dbReference>
<dbReference type="Proteomes" id="UP000000758">
    <property type="component" value="Chromosome"/>
</dbReference>
<dbReference type="HOGENOM" id="CLU_2613430_0_0_2"/>
<proteinExistence type="predicted"/>
<dbReference type="AlphaFoldDB" id="A0RUL6"/>
<dbReference type="EnsemblBacteria" id="ABK77033">
    <property type="protein sequence ID" value="ABK77033"/>
    <property type="gene ID" value="CENSYa_0397"/>
</dbReference>
<dbReference type="KEGG" id="csy:CENSYa_0397"/>
<gene>
    <name evidence="1" type="ordered locus">CENSYa_0397</name>
</gene>
<name>A0RUL6_CENSY</name>
<reference evidence="1 2" key="1">
    <citation type="journal article" date="2006" name="Proc. Natl. Acad. Sci. U.S.A.">
        <title>Genomic analysis of the uncultivated marine crenarchaeote Cenarchaeum symbiosum.</title>
        <authorList>
            <person name="Hallam S.J."/>
            <person name="Konstantinidis K.T."/>
            <person name="Putnam N."/>
            <person name="Schleper C."/>
            <person name="Watanabe Y."/>
            <person name="Sugahara J."/>
            <person name="Preston C."/>
            <person name="de la Torre J."/>
            <person name="Richardson P.M."/>
            <person name="DeLong E.F."/>
        </authorList>
    </citation>
    <scope>NUCLEOTIDE SEQUENCE [LARGE SCALE GENOMIC DNA]</scope>
    <source>
        <strain evidence="2">A</strain>
    </source>
</reference>
<organism evidence="1 2">
    <name type="scientific">Cenarchaeum symbiosum (strain A)</name>
    <dbReference type="NCBI Taxonomy" id="414004"/>
    <lineage>
        <taxon>Archaea</taxon>
        <taxon>Nitrososphaerota</taxon>
        <taxon>Candidatus Cenarchaeales</taxon>
        <taxon>Candidatus Cenarchaeaceae</taxon>
        <taxon>Candidatus Cenarchaeum</taxon>
    </lineage>
</organism>